<dbReference type="RefSeq" id="XP_003672180.1">
    <property type="nucleotide sequence ID" value="XM_003672132.1"/>
</dbReference>
<accession>G0WGK9</accession>
<reference evidence="1 2" key="1">
    <citation type="journal article" date="2011" name="Proc. Natl. Acad. Sci. U.S.A.">
        <title>Evolutionary erosion of yeast sex chromosomes by mating-type switching accidents.</title>
        <authorList>
            <person name="Gordon J.L."/>
            <person name="Armisen D."/>
            <person name="Proux-Wera E."/>
            <person name="Oheigeartaigh S.S."/>
            <person name="Byrne K.P."/>
            <person name="Wolfe K.H."/>
        </authorList>
    </citation>
    <scope>NUCLEOTIDE SEQUENCE [LARGE SCALE GENOMIC DNA]</scope>
    <source>
        <strain evidence="2">ATCC 10597 / BCRC 20456 / CBS 421 / NBRC 0211 / NRRL Y-12639</strain>
    </source>
</reference>
<name>G0WGK9_NAUDC</name>
<proteinExistence type="predicted"/>
<dbReference type="EMBL" id="HE580276">
    <property type="protein sequence ID" value="CCD26937.1"/>
    <property type="molecule type" value="Genomic_DNA"/>
</dbReference>
<gene>
    <name evidence="1" type="primary">NDAI0J00450</name>
    <name evidence="1" type="ordered locus">NDAI_0J00450</name>
</gene>
<evidence type="ECO:0000313" key="1">
    <source>
        <dbReference type="EMBL" id="CCD26937.1"/>
    </source>
</evidence>
<dbReference type="GeneID" id="11494117"/>
<keyword evidence="2" id="KW-1185">Reference proteome</keyword>
<dbReference type="HOGENOM" id="CLU_1695975_0_0_1"/>
<dbReference type="KEGG" id="ndi:NDAI_0J00450"/>
<evidence type="ECO:0000313" key="2">
    <source>
        <dbReference type="Proteomes" id="UP000000689"/>
    </source>
</evidence>
<organism evidence="1 2">
    <name type="scientific">Naumovozyma dairenensis (strain ATCC 10597 / BCRC 20456 / CBS 421 / NBRC 0211 / NRRL Y-12639)</name>
    <name type="common">Saccharomyces dairenensis</name>
    <dbReference type="NCBI Taxonomy" id="1071378"/>
    <lineage>
        <taxon>Eukaryota</taxon>
        <taxon>Fungi</taxon>
        <taxon>Dikarya</taxon>
        <taxon>Ascomycota</taxon>
        <taxon>Saccharomycotina</taxon>
        <taxon>Saccharomycetes</taxon>
        <taxon>Saccharomycetales</taxon>
        <taxon>Saccharomycetaceae</taxon>
        <taxon>Naumovozyma</taxon>
    </lineage>
</organism>
<dbReference type="AlphaFoldDB" id="G0WGK9"/>
<protein>
    <submittedName>
        <fullName evidence="1">Uncharacterized protein</fullName>
    </submittedName>
</protein>
<dbReference type="Proteomes" id="UP000000689">
    <property type="component" value="Chromosome 10"/>
</dbReference>
<sequence>MTQLVETQLILVDRIPRNNEIKRIFLVDRYYPETTDRYGQIKHWTINEDVPILSQDFIDIFIFYQHFVLVLGTSSRYHHFITQIFKQTFVSSHTRNLVIILKYILNNNEVKCLTLLRKRAPSPLPITLPECETHIKIYVDIRHNLRELNQKFRIS</sequence>